<dbReference type="AlphaFoldDB" id="A0A0S4L9B3"/>
<proteinExistence type="predicted"/>
<evidence type="ECO:0000313" key="3">
    <source>
        <dbReference type="EMBL" id="CUS34279.1"/>
    </source>
</evidence>
<evidence type="ECO:0008006" key="5">
    <source>
        <dbReference type="Google" id="ProtNLM"/>
    </source>
</evidence>
<protein>
    <recommendedName>
        <fullName evidence="5">PEP-CTERM protein-sorting domain-containing protein</fullName>
    </recommendedName>
</protein>
<keyword evidence="1" id="KW-0472">Membrane</keyword>
<dbReference type="RefSeq" id="WP_090746143.1">
    <property type="nucleotide sequence ID" value="NZ_CZQA01000001.1"/>
</dbReference>
<evidence type="ECO:0000313" key="4">
    <source>
        <dbReference type="Proteomes" id="UP000199032"/>
    </source>
</evidence>
<feature type="transmembrane region" description="Helical" evidence="1">
    <location>
        <begin position="231"/>
        <end position="251"/>
    </location>
</feature>
<keyword evidence="2" id="KW-0732">Signal</keyword>
<organism evidence="3 4">
    <name type="scientific">Candidatus Nitrospira nitrosa</name>
    <dbReference type="NCBI Taxonomy" id="1742972"/>
    <lineage>
        <taxon>Bacteria</taxon>
        <taxon>Pseudomonadati</taxon>
        <taxon>Nitrospirota</taxon>
        <taxon>Nitrospiria</taxon>
        <taxon>Nitrospirales</taxon>
        <taxon>Nitrospiraceae</taxon>
        <taxon>Nitrospira</taxon>
    </lineage>
</organism>
<dbReference type="EMBL" id="CZQA01000001">
    <property type="protein sequence ID" value="CUS34279.1"/>
    <property type="molecule type" value="Genomic_DNA"/>
</dbReference>
<keyword evidence="1" id="KW-1133">Transmembrane helix</keyword>
<feature type="chain" id="PRO_5006623757" description="PEP-CTERM protein-sorting domain-containing protein" evidence="2">
    <location>
        <begin position="23"/>
        <end position="257"/>
    </location>
</feature>
<name>A0A0S4L9B3_9BACT</name>
<accession>A0A0S4L9B3</accession>
<sequence length="257" mass="27224">MRTHSCFLALTALILSVPSLGAANTLEVTGTLNRLTTGPLLGTTFDTWNIDIPTGGNFTVDVLAYEASQSNVATAGYFSSDLNGDGELTWLDTDTYFYQNTGSPLVAADALVRADDINNNTPVYQNGLTALTSPVTVTSLTQAEGETDGSIHFRRDPAYSVTAAPGNYRLLMADFRLDPAEAAGGINTNDNFSPPTGFVGGITDHADYRITFRSDTLNFALDGNTITVSPVPVPAAVYLFGSGLVGLIGLARRKFSH</sequence>
<evidence type="ECO:0000256" key="2">
    <source>
        <dbReference type="SAM" id="SignalP"/>
    </source>
</evidence>
<feature type="signal peptide" evidence="2">
    <location>
        <begin position="1"/>
        <end position="22"/>
    </location>
</feature>
<dbReference type="Proteomes" id="UP000199032">
    <property type="component" value="Unassembled WGS sequence"/>
</dbReference>
<reference evidence="3 4" key="1">
    <citation type="submission" date="2015-10" db="EMBL/GenBank/DDBJ databases">
        <authorList>
            <person name="Gilbert D.G."/>
        </authorList>
    </citation>
    <scope>NUCLEOTIDE SEQUENCE [LARGE SCALE GENOMIC DNA]</scope>
    <source>
        <strain evidence="3">COMA1</strain>
    </source>
</reference>
<keyword evidence="4" id="KW-1185">Reference proteome</keyword>
<evidence type="ECO:0000256" key="1">
    <source>
        <dbReference type="SAM" id="Phobius"/>
    </source>
</evidence>
<keyword evidence="1" id="KW-0812">Transmembrane</keyword>
<gene>
    <name evidence="3" type="ORF">COMA1_11614</name>
</gene>